<keyword evidence="3" id="KW-1185">Reference proteome</keyword>
<accession>A0A1Y1IH38</accession>
<proteinExistence type="predicted"/>
<reference evidence="2 3" key="1">
    <citation type="journal article" date="2014" name="Nat. Commun.">
        <title>Klebsormidium flaccidum genome reveals primary factors for plant terrestrial adaptation.</title>
        <authorList>
            <person name="Hori K."/>
            <person name="Maruyama F."/>
            <person name="Fujisawa T."/>
            <person name="Togashi T."/>
            <person name="Yamamoto N."/>
            <person name="Seo M."/>
            <person name="Sato S."/>
            <person name="Yamada T."/>
            <person name="Mori H."/>
            <person name="Tajima N."/>
            <person name="Moriyama T."/>
            <person name="Ikeuchi M."/>
            <person name="Watanabe M."/>
            <person name="Wada H."/>
            <person name="Kobayashi K."/>
            <person name="Saito M."/>
            <person name="Masuda T."/>
            <person name="Sasaki-Sekimoto Y."/>
            <person name="Mashiguchi K."/>
            <person name="Awai K."/>
            <person name="Shimojima M."/>
            <person name="Masuda S."/>
            <person name="Iwai M."/>
            <person name="Nobusawa T."/>
            <person name="Narise T."/>
            <person name="Kondo S."/>
            <person name="Saito H."/>
            <person name="Sato R."/>
            <person name="Murakawa M."/>
            <person name="Ihara Y."/>
            <person name="Oshima-Yamada Y."/>
            <person name="Ohtaka K."/>
            <person name="Satoh M."/>
            <person name="Sonobe K."/>
            <person name="Ishii M."/>
            <person name="Ohtani R."/>
            <person name="Kanamori-Sato M."/>
            <person name="Honoki R."/>
            <person name="Miyazaki D."/>
            <person name="Mochizuki H."/>
            <person name="Umetsu J."/>
            <person name="Higashi K."/>
            <person name="Shibata D."/>
            <person name="Kamiya Y."/>
            <person name="Sato N."/>
            <person name="Nakamura Y."/>
            <person name="Tabata S."/>
            <person name="Ida S."/>
            <person name="Kurokawa K."/>
            <person name="Ohta H."/>
        </authorList>
    </citation>
    <scope>NUCLEOTIDE SEQUENCE [LARGE SCALE GENOMIC DNA]</scope>
    <source>
        <strain evidence="2 3">NIES-2285</strain>
    </source>
</reference>
<dbReference type="AlphaFoldDB" id="A0A1Y1IH38"/>
<feature type="chain" id="PRO_5012959949" description="SPARK domain-containing protein" evidence="1">
    <location>
        <begin position="18"/>
        <end position="284"/>
    </location>
</feature>
<organism evidence="2 3">
    <name type="scientific">Klebsormidium nitens</name>
    <name type="common">Green alga</name>
    <name type="synonym">Ulothrix nitens</name>
    <dbReference type="NCBI Taxonomy" id="105231"/>
    <lineage>
        <taxon>Eukaryota</taxon>
        <taxon>Viridiplantae</taxon>
        <taxon>Streptophyta</taxon>
        <taxon>Klebsormidiophyceae</taxon>
        <taxon>Klebsormidiales</taxon>
        <taxon>Klebsormidiaceae</taxon>
        <taxon>Klebsormidium</taxon>
    </lineage>
</organism>
<evidence type="ECO:0000256" key="1">
    <source>
        <dbReference type="SAM" id="SignalP"/>
    </source>
</evidence>
<dbReference type="EMBL" id="DF237303">
    <property type="protein sequence ID" value="GAQ87458.1"/>
    <property type="molecule type" value="Genomic_DNA"/>
</dbReference>
<evidence type="ECO:0000313" key="2">
    <source>
        <dbReference type="EMBL" id="GAQ87458.1"/>
    </source>
</evidence>
<gene>
    <name evidence="2" type="ORF">KFL_003540110</name>
</gene>
<keyword evidence="1" id="KW-0732">Signal</keyword>
<feature type="signal peptide" evidence="1">
    <location>
        <begin position="1"/>
        <end position="17"/>
    </location>
</feature>
<evidence type="ECO:0008006" key="4">
    <source>
        <dbReference type="Google" id="ProtNLM"/>
    </source>
</evidence>
<sequence>MASLCALLLLTVSPALASARALQQAPPGQLPGTNLPLLGAPPVPGVVAPGPAAVTIMAGTCPGVSFNATGLGQVAATCLGTNHPISCCLAVNQLWDSAALESPAAAQTLGQAYVDPDVEQDCLAVTAQALQGLGLHSALVGLCARGFTLPPTLQRGPNRCPSVDVSAPLIQNVVSACQSAQTPNDACGPCFNAIAQSAVTLLGNAVNATQAVAQAQGVPIAAAGVALAGGALQAAADCVQLVKLRVLESNPGVYRAFALQDVVSNVGCRPLVGEKVERFRFGGW</sequence>
<protein>
    <recommendedName>
        <fullName evidence="4">SPARK domain-containing protein</fullName>
    </recommendedName>
</protein>
<dbReference type="Proteomes" id="UP000054558">
    <property type="component" value="Unassembled WGS sequence"/>
</dbReference>
<evidence type="ECO:0000313" key="3">
    <source>
        <dbReference type="Proteomes" id="UP000054558"/>
    </source>
</evidence>
<name>A0A1Y1IH38_KLENI</name>